<dbReference type="CDD" id="cd06170">
    <property type="entry name" value="LuxR_C_like"/>
    <property type="match status" value="1"/>
</dbReference>
<dbReference type="PANTHER" id="PTHR44688:SF16">
    <property type="entry name" value="DNA-BINDING TRANSCRIPTIONAL ACTIVATOR DEVR_DOSR"/>
    <property type="match status" value="1"/>
</dbReference>
<gene>
    <name evidence="5" type="ORF">LRS13_08235</name>
</gene>
<feature type="domain" description="HTH luxR-type" evidence="4">
    <location>
        <begin position="78"/>
        <end position="140"/>
    </location>
</feature>
<keyword evidence="3" id="KW-0804">Transcription</keyword>
<dbReference type="EMBL" id="CP088295">
    <property type="protein sequence ID" value="UUY05493.1"/>
    <property type="molecule type" value="Genomic_DNA"/>
</dbReference>
<proteinExistence type="predicted"/>
<reference evidence="6" key="1">
    <citation type="submission" date="2021-11" db="EMBL/GenBank/DDBJ databases">
        <title>Cultivation dependent microbiological survey of springs from the worlds oldest radium mine currently devoted to the extraction of radon-saturated water.</title>
        <authorList>
            <person name="Kapinusova G."/>
            <person name="Smrhova T."/>
            <person name="Strejcek M."/>
            <person name="Suman J."/>
            <person name="Jani K."/>
            <person name="Pajer P."/>
            <person name="Uhlik O."/>
        </authorList>
    </citation>
    <scope>NUCLEOTIDE SEQUENCE [LARGE SCALE GENOMIC DNA]</scope>
    <source>
        <strain evidence="6">J379</strain>
    </source>
</reference>
<keyword evidence="1" id="KW-0805">Transcription regulation</keyword>
<evidence type="ECO:0000259" key="4">
    <source>
        <dbReference type="PROSITE" id="PS50043"/>
    </source>
</evidence>
<dbReference type="InterPro" id="IPR000792">
    <property type="entry name" value="Tscrpt_reg_LuxR_C"/>
</dbReference>
<dbReference type="Pfam" id="PF00196">
    <property type="entry name" value="GerE"/>
    <property type="match status" value="1"/>
</dbReference>
<dbReference type="Gene3D" id="1.10.10.10">
    <property type="entry name" value="Winged helix-like DNA-binding domain superfamily/Winged helix DNA-binding domain"/>
    <property type="match status" value="1"/>
</dbReference>
<dbReference type="PROSITE" id="PS00622">
    <property type="entry name" value="HTH_LUXR_1"/>
    <property type="match status" value="1"/>
</dbReference>
<name>A0ABY5PLC5_9ACTN</name>
<dbReference type="PRINTS" id="PR00038">
    <property type="entry name" value="HTHLUXR"/>
</dbReference>
<keyword evidence="6" id="KW-1185">Reference proteome</keyword>
<evidence type="ECO:0000313" key="6">
    <source>
        <dbReference type="Proteomes" id="UP001058860"/>
    </source>
</evidence>
<dbReference type="RefSeq" id="WP_353865948.1">
    <property type="nucleotide sequence ID" value="NZ_CP088295.1"/>
</dbReference>
<dbReference type="InterPro" id="IPR036388">
    <property type="entry name" value="WH-like_DNA-bd_sf"/>
</dbReference>
<dbReference type="Proteomes" id="UP001058860">
    <property type="component" value="Chromosome"/>
</dbReference>
<keyword evidence="2" id="KW-0238">DNA-binding</keyword>
<evidence type="ECO:0000256" key="2">
    <source>
        <dbReference type="ARBA" id="ARBA00023125"/>
    </source>
</evidence>
<dbReference type="SMART" id="SM00421">
    <property type="entry name" value="HTH_LUXR"/>
    <property type="match status" value="1"/>
</dbReference>
<evidence type="ECO:0000256" key="3">
    <source>
        <dbReference type="ARBA" id="ARBA00023163"/>
    </source>
</evidence>
<organism evidence="5 6">
    <name type="scientific">Svornostia abyssi</name>
    <dbReference type="NCBI Taxonomy" id="2898438"/>
    <lineage>
        <taxon>Bacteria</taxon>
        <taxon>Bacillati</taxon>
        <taxon>Actinomycetota</taxon>
        <taxon>Thermoleophilia</taxon>
        <taxon>Solirubrobacterales</taxon>
        <taxon>Baekduiaceae</taxon>
        <taxon>Svornostia</taxon>
    </lineage>
</organism>
<evidence type="ECO:0000313" key="5">
    <source>
        <dbReference type="EMBL" id="UUY05493.1"/>
    </source>
</evidence>
<protein>
    <submittedName>
        <fullName evidence="5">LuxR C-terminal-related transcriptional regulator</fullName>
    </submittedName>
</protein>
<accession>A0ABY5PLC5</accession>
<dbReference type="PANTHER" id="PTHR44688">
    <property type="entry name" value="DNA-BINDING TRANSCRIPTIONAL ACTIVATOR DEVR_DOSR"/>
    <property type="match status" value="1"/>
</dbReference>
<dbReference type="PROSITE" id="PS50043">
    <property type="entry name" value="HTH_LUXR_2"/>
    <property type="match status" value="1"/>
</dbReference>
<sequence>MDTLREAVAVLDGSSARLELAQALAALGSAMRRAREPSEAREPLRRALDLASACEAHALAAHIRTELQATGARPRSDALAGVEALTPSERRVADLAAAGNANREIAQQLYVTPKTVEVHLTNAYRKLGIGSRRELAGALD</sequence>
<dbReference type="SUPFAM" id="SSF46894">
    <property type="entry name" value="C-terminal effector domain of the bipartite response regulators"/>
    <property type="match status" value="1"/>
</dbReference>
<dbReference type="InterPro" id="IPR016032">
    <property type="entry name" value="Sig_transdc_resp-reg_C-effctor"/>
</dbReference>
<evidence type="ECO:0000256" key="1">
    <source>
        <dbReference type="ARBA" id="ARBA00023015"/>
    </source>
</evidence>